<keyword evidence="3 11" id="KW-0813">Transport</keyword>
<reference evidence="13 14" key="1">
    <citation type="submission" date="2017-06" db="EMBL/GenBank/DDBJ databases">
        <title>Ant-infecting Ophiocordyceps genomes reveal a high diversity of potential behavioral manipulation genes and a possible major role for enterotoxins.</title>
        <authorList>
            <person name="De Bekker C."/>
            <person name="Evans H.C."/>
            <person name="Brachmann A."/>
            <person name="Hughes D.P."/>
        </authorList>
    </citation>
    <scope>NUCLEOTIDE SEQUENCE [LARGE SCALE GENOMIC DNA]</scope>
    <source>
        <strain evidence="13 14">Map64</strain>
    </source>
</reference>
<evidence type="ECO:0000256" key="8">
    <source>
        <dbReference type="ARBA" id="ARBA00023128"/>
    </source>
</evidence>
<dbReference type="GO" id="GO:0015215">
    <property type="term" value="F:nucleotide transmembrane transporter activity"/>
    <property type="evidence" value="ECO:0007669"/>
    <property type="project" value="UniProtKB-ARBA"/>
</dbReference>
<evidence type="ECO:0000313" key="13">
    <source>
        <dbReference type="EMBL" id="PHH60434.1"/>
    </source>
</evidence>
<dbReference type="SUPFAM" id="SSF103506">
    <property type="entry name" value="Mitochondrial carrier"/>
    <property type="match status" value="1"/>
</dbReference>
<dbReference type="Proteomes" id="UP000226192">
    <property type="component" value="Unassembled WGS sequence"/>
</dbReference>
<evidence type="ECO:0000256" key="4">
    <source>
        <dbReference type="ARBA" id="ARBA00022692"/>
    </source>
</evidence>
<evidence type="ECO:0000256" key="7">
    <source>
        <dbReference type="ARBA" id="ARBA00022989"/>
    </source>
</evidence>
<evidence type="ECO:0000313" key="14">
    <source>
        <dbReference type="Proteomes" id="UP000226192"/>
    </source>
</evidence>
<dbReference type="EMBL" id="NJET01000147">
    <property type="protein sequence ID" value="PHH60434.1"/>
    <property type="molecule type" value="Genomic_DNA"/>
</dbReference>
<evidence type="ECO:0000256" key="11">
    <source>
        <dbReference type="RuleBase" id="RU000488"/>
    </source>
</evidence>
<dbReference type="Pfam" id="PF00153">
    <property type="entry name" value="Mito_carr"/>
    <property type="match status" value="3"/>
</dbReference>
<dbReference type="PROSITE" id="PS50920">
    <property type="entry name" value="SOLCAR"/>
    <property type="match status" value="3"/>
</dbReference>
<comment type="caution">
    <text evidence="13">The sequence shown here is derived from an EMBL/GenBank/DDBJ whole genome shotgun (WGS) entry which is preliminary data.</text>
</comment>
<organism evidence="13 14">
    <name type="scientific">Ophiocordyceps australis</name>
    <dbReference type="NCBI Taxonomy" id="1399860"/>
    <lineage>
        <taxon>Eukaryota</taxon>
        <taxon>Fungi</taxon>
        <taxon>Dikarya</taxon>
        <taxon>Ascomycota</taxon>
        <taxon>Pezizomycotina</taxon>
        <taxon>Sordariomycetes</taxon>
        <taxon>Hypocreomycetidae</taxon>
        <taxon>Hypocreales</taxon>
        <taxon>Ophiocordycipitaceae</taxon>
        <taxon>Ophiocordyceps</taxon>
    </lineage>
</organism>
<keyword evidence="4 10" id="KW-0812">Transmembrane</keyword>
<dbReference type="InterPro" id="IPR002067">
    <property type="entry name" value="MCP"/>
</dbReference>
<evidence type="ECO:0000256" key="9">
    <source>
        <dbReference type="ARBA" id="ARBA00023136"/>
    </source>
</evidence>
<keyword evidence="6" id="KW-0999">Mitochondrion inner membrane</keyword>
<dbReference type="InterPro" id="IPR023395">
    <property type="entry name" value="MCP_dom_sf"/>
</dbReference>
<comment type="subcellular location">
    <subcellularLocation>
        <location evidence="1">Mitochondrion inner membrane</location>
        <topology evidence="1">Multi-pass membrane protein</topology>
    </subcellularLocation>
</comment>
<evidence type="ECO:0000256" key="10">
    <source>
        <dbReference type="PROSITE-ProRule" id="PRU00282"/>
    </source>
</evidence>
<dbReference type="PRINTS" id="PR00926">
    <property type="entry name" value="MITOCARRIER"/>
</dbReference>
<evidence type="ECO:0008006" key="15">
    <source>
        <dbReference type="Google" id="ProtNLM"/>
    </source>
</evidence>
<evidence type="ECO:0000256" key="6">
    <source>
        <dbReference type="ARBA" id="ARBA00022792"/>
    </source>
</evidence>
<evidence type="ECO:0000256" key="2">
    <source>
        <dbReference type="ARBA" id="ARBA00006375"/>
    </source>
</evidence>
<keyword evidence="8" id="KW-0496">Mitochondrion</keyword>
<evidence type="ECO:0000256" key="5">
    <source>
        <dbReference type="ARBA" id="ARBA00022737"/>
    </source>
</evidence>
<proteinExistence type="inferred from homology"/>
<feature type="repeat" description="Solcar" evidence="10">
    <location>
        <begin position="207"/>
        <end position="295"/>
    </location>
</feature>
<keyword evidence="14" id="KW-1185">Reference proteome</keyword>
<gene>
    <name evidence="13" type="ORF">CDD81_1678</name>
</gene>
<sequence length="301" mass="32730">MRDTSHAGLSPATVEAVAGLSAGSAATLALHPLDIVKTRMQISRSRKPARPKTVPILRSMTSSPRPLESMYRGLMASLVGNATSWSCFFFFKSKLEQAAVRMGQRSQPTATDYFIASGLAGLATSVLTNPIWVLKTRMLSSDRSAAGAYPSMLAGARTILATEGWRGFYRGLGVSMLGMSHTAVLFVVYEPAKQAVLARSIHSDDHLSVAATVGLSSLSKLAAVAATYPYQVVRTRLQNYYRADRHCGKGICGVVVKMWTEEGLLGFYRGLVPSVIRVMPATWITFVVYENVKYYLSPSYD</sequence>
<feature type="repeat" description="Solcar" evidence="10">
    <location>
        <begin position="108"/>
        <end position="195"/>
    </location>
</feature>
<dbReference type="InterPro" id="IPR018108">
    <property type="entry name" value="MCP_transmembrane"/>
</dbReference>
<keyword evidence="9 10" id="KW-0472">Membrane</keyword>
<feature type="repeat" description="Solcar" evidence="10">
    <location>
        <begin position="10"/>
        <end position="98"/>
    </location>
</feature>
<dbReference type="STRING" id="1399860.A0A2C5Y0D4"/>
<dbReference type="InterPro" id="IPR044712">
    <property type="entry name" value="SLC25A32-like"/>
</dbReference>
<protein>
    <recommendedName>
        <fullName evidence="15">Mitochondrial thiamine pyrophosphate carrier 1</fullName>
    </recommendedName>
</protein>
<feature type="transmembrane region" description="Helical" evidence="12">
    <location>
        <begin position="70"/>
        <end position="91"/>
    </location>
</feature>
<dbReference type="Gene3D" id="1.50.40.10">
    <property type="entry name" value="Mitochondrial carrier domain"/>
    <property type="match status" value="1"/>
</dbReference>
<feature type="transmembrane region" description="Helical" evidence="12">
    <location>
        <begin position="112"/>
        <end position="134"/>
    </location>
</feature>
<dbReference type="GO" id="GO:0005743">
    <property type="term" value="C:mitochondrial inner membrane"/>
    <property type="evidence" value="ECO:0007669"/>
    <property type="project" value="UniProtKB-SubCell"/>
</dbReference>
<comment type="similarity">
    <text evidence="2 11">Belongs to the mitochondrial carrier (TC 2.A.29) family.</text>
</comment>
<keyword evidence="5" id="KW-0677">Repeat</keyword>
<accession>A0A2C5Y0D4</accession>
<evidence type="ECO:0000256" key="1">
    <source>
        <dbReference type="ARBA" id="ARBA00004448"/>
    </source>
</evidence>
<evidence type="ECO:0000256" key="3">
    <source>
        <dbReference type="ARBA" id="ARBA00022448"/>
    </source>
</evidence>
<feature type="transmembrane region" description="Helical" evidence="12">
    <location>
        <begin position="168"/>
        <end position="189"/>
    </location>
</feature>
<evidence type="ECO:0000256" key="12">
    <source>
        <dbReference type="SAM" id="Phobius"/>
    </source>
</evidence>
<name>A0A2C5Y0D4_9HYPO</name>
<dbReference type="AlphaFoldDB" id="A0A2C5Y0D4"/>
<keyword evidence="7 12" id="KW-1133">Transmembrane helix</keyword>
<dbReference type="PANTHER" id="PTHR45683">
    <property type="entry name" value="MITOCHONDRIAL NICOTINAMIDE ADENINE DINUCLEOTIDE TRANSPORTER 1-RELATED-RELATED"/>
    <property type="match status" value="1"/>
</dbReference>
<dbReference type="OrthoDB" id="428293at2759"/>